<evidence type="ECO:0000256" key="2">
    <source>
        <dbReference type="ARBA" id="ARBA00023136"/>
    </source>
</evidence>
<dbReference type="Proteomes" id="UP000294555">
    <property type="component" value="Unassembled WGS sequence"/>
</dbReference>
<accession>A0A4R1NI78</accession>
<dbReference type="Gene3D" id="3.55.50.30">
    <property type="match status" value="1"/>
</dbReference>
<evidence type="ECO:0000313" key="6">
    <source>
        <dbReference type="Proteomes" id="UP000294555"/>
    </source>
</evidence>
<dbReference type="EMBL" id="SJOI01000001">
    <property type="protein sequence ID" value="TCL06749.1"/>
    <property type="molecule type" value="Genomic_DNA"/>
</dbReference>
<evidence type="ECO:0000256" key="3">
    <source>
        <dbReference type="ARBA" id="ARBA00023237"/>
    </source>
</evidence>
<keyword evidence="1" id="KW-0813">Transport</keyword>
<evidence type="ECO:0000313" key="5">
    <source>
        <dbReference type="EMBL" id="TCL06749.1"/>
    </source>
</evidence>
<gene>
    <name evidence="5" type="ORF">EZJ58_5039</name>
</gene>
<dbReference type="AlphaFoldDB" id="A0A4R1NI78"/>
<keyword evidence="6" id="KW-1185">Reference proteome</keyword>
<keyword evidence="2" id="KW-0472">Membrane</keyword>
<sequence>MFWCSIGMNHCGLLYWMLIGLAAPGFAATDRHISPIGDGAAGPVSPGRQTLDFLIPALPLETALDRYAAISLVPTLFSSEIVAGRFSTEVRGRYTPQAALDVLLTSTGLMAQTVGQGSKAVFVLKRAPDDVVRGQKHKIDSWRTSGFPALLQARVLAALCGDNRTVPGNYRALLRFRVDVEGEIWNVQLLGSTGDDQRDRLLPVTLNHIKLNQTPPRQMLQQPLTVAILPNRGLRCHTEIRD</sequence>
<reference evidence="5 6" key="1">
    <citation type="submission" date="2019-02" db="EMBL/GenBank/DDBJ databases">
        <title>Investigation of anaerobic lignin degradation for improved lignocellulosic biofuels.</title>
        <authorList>
            <person name="Deangelis K."/>
        </authorList>
    </citation>
    <scope>NUCLEOTIDE SEQUENCE [LARGE SCALE GENOMIC DNA]</scope>
    <source>
        <strain evidence="5 6">159R</strain>
    </source>
</reference>
<dbReference type="SUPFAM" id="SSF74653">
    <property type="entry name" value="TolA/TonB C-terminal domain"/>
    <property type="match status" value="1"/>
</dbReference>
<proteinExistence type="predicted"/>
<organism evidence="5 6">
    <name type="scientific">Sodalis ligni</name>
    <dbReference type="NCBI Taxonomy" id="2697027"/>
    <lineage>
        <taxon>Bacteria</taxon>
        <taxon>Pseudomonadati</taxon>
        <taxon>Pseudomonadota</taxon>
        <taxon>Gammaproteobacteria</taxon>
        <taxon>Enterobacterales</taxon>
        <taxon>Bruguierivoracaceae</taxon>
        <taxon>Sodalis</taxon>
    </lineage>
</organism>
<dbReference type="InterPro" id="IPR011662">
    <property type="entry name" value="Secretin/TonB_short_N"/>
</dbReference>
<evidence type="ECO:0000259" key="4">
    <source>
        <dbReference type="SMART" id="SM00965"/>
    </source>
</evidence>
<protein>
    <recommendedName>
        <fullName evidence="4">Secretin/TonB short N-terminal domain-containing protein</fullName>
    </recommendedName>
</protein>
<comment type="caution">
    <text evidence="5">The sequence shown here is derived from an EMBL/GenBank/DDBJ whole genome shotgun (WGS) entry which is preliminary data.</text>
</comment>
<dbReference type="SMART" id="SM00965">
    <property type="entry name" value="STN"/>
    <property type="match status" value="1"/>
</dbReference>
<keyword evidence="3" id="KW-0998">Cell outer membrane</keyword>
<feature type="domain" description="Secretin/TonB short N-terminal" evidence="4">
    <location>
        <begin position="73"/>
        <end position="127"/>
    </location>
</feature>
<evidence type="ECO:0000256" key="1">
    <source>
        <dbReference type="ARBA" id="ARBA00022448"/>
    </source>
</evidence>
<dbReference type="GO" id="GO:0019867">
    <property type="term" value="C:outer membrane"/>
    <property type="evidence" value="ECO:0007669"/>
    <property type="project" value="InterPro"/>
</dbReference>
<name>A0A4R1NI78_9GAMM</name>